<accession>A0A1D3D6U0</accession>
<dbReference type="InParanoid" id="A0A1D3D6U0"/>
<evidence type="ECO:0000313" key="2">
    <source>
        <dbReference type="EMBL" id="OEH79130.1"/>
    </source>
</evidence>
<evidence type="ECO:0000313" key="3">
    <source>
        <dbReference type="Proteomes" id="UP000095192"/>
    </source>
</evidence>
<reference evidence="2 3" key="1">
    <citation type="journal article" date="2016" name="BMC Genomics">
        <title>Comparative genomics reveals Cyclospora cayetanensis possesses coccidia-like metabolism and invasion components but unique surface antigens.</title>
        <authorList>
            <person name="Liu S."/>
            <person name="Wang L."/>
            <person name="Zheng H."/>
            <person name="Xu Z."/>
            <person name="Roellig D.M."/>
            <person name="Li N."/>
            <person name="Frace M.A."/>
            <person name="Tang K."/>
            <person name="Arrowood M.J."/>
            <person name="Moss D.M."/>
            <person name="Zhang L."/>
            <person name="Feng Y."/>
            <person name="Xiao L."/>
        </authorList>
    </citation>
    <scope>NUCLEOTIDE SEQUENCE [LARGE SCALE GENOMIC DNA]</scope>
    <source>
        <strain evidence="2 3">CHN_HEN01</strain>
    </source>
</reference>
<name>A0A1D3D6U0_9EIME</name>
<feature type="region of interest" description="Disordered" evidence="1">
    <location>
        <begin position="48"/>
        <end position="77"/>
    </location>
</feature>
<dbReference type="Proteomes" id="UP000095192">
    <property type="component" value="Unassembled WGS sequence"/>
</dbReference>
<comment type="caution">
    <text evidence="2">The sequence shown here is derived from an EMBL/GenBank/DDBJ whole genome shotgun (WGS) entry which is preliminary data.</text>
</comment>
<dbReference type="EMBL" id="JROU02000481">
    <property type="protein sequence ID" value="OEH79130.1"/>
    <property type="molecule type" value="Genomic_DNA"/>
</dbReference>
<gene>
    <name evidence="2" type="ORF">cyc_08562</name>
</gene>
<protein>
    <submittedName>
        <fullName evidence="2">Uncharacterized protein</fullName>
    </submittedName>
</protein>
<evidence type="ECO:0000256" key="1">
    <source>
        <dbReference type="SAM" id="MobiDB-lite"/>
    </source>
</evidence>
<dbReference type="VEuPathDB" id="ToxoDB:cyc_08562"/>
<keyword evidence="3" id="KW-1185">Reference proteome</keyword>
<sequence>MAMVAQDEAPASSPASQSLEAQSRGPPERQVTPMLERMRQQLRLYGQLQQLLQQPLASSPSQGTPPPPDSVDSRRAPAFRCVSAETCGGSYKP</sequence>
<feature type="region of interest" description="Disordered" evidence="1">
    <location>
        <begin position="1"/>
        <end position="34"/>
    </location>
</feature>
<dbReference type="AlphaFoldDB" id="A0A1D3D6U0"/>
<organism evidence="2 3">
    <name type="scientific">Cyclospora cayetanensis</name>
    <dbReference type="NCBI Taxonomy" id="88456"/>
    <lineage>
        <taxon>Eukaryota</taxon>
        <taxon>Sar</taxon>
        <taxon>Alveolata</taxon>
        <taxon>Apicomplexa</taxon>
        <taxon>Conoidasida</taxon>
        <taxon>Coccidia</taxon>
        <taxon>Eucoccidiorida</taxon>
        <taxon>Eimeriorina</taxon>
        <taxon>Eimeriidae</taxon>
        <taxon>Cyclospora</taxon>
    </lineage>
</organism>
<proteinExistence type="predicted"/>